<name>A0ABT7V251_9ACTN</name>
<gene>
    <name evidence="1" type="ORF">QUW25_02465</name>
</gene>
<evidence type="ECO:0008006" key="3">
    <source>
        <dbReference type="Google" id="ProtNLM"/>
    </source>
</evidence>
<reference evidence="1 2" key="3">
    <citation type="submission" date="2023-06" db="EMBL/GenBank/DDBJ databases">
        <authorList>
            <person name="Zeman M."/>
            <person name="Kubasova T."/>
            <person name="Jahodarova E."/>
            <person name="Nykrynova M."/>
            <person name="Rychlik I."/>
        </authorList>
    </citation>
    <scope>NUCLEOTIDE SEQUENCE [LARGE SCALE GENOMIC DNA]</scope>
    <source>
        <strain evidence="1 2">153_Feed</strain>
    </source>
</reference>
<dbReference type="InterPro" id="IPR027417">
    <property type="entry name" value="P-loop_NTPase"/>
</dbReference>
<evidence type="ECO:0000313" key="2">
    <source>
        <dbReference type="Proteomes" id="UP001529256"/>
    </source>
</evidence>
<sequence>MGAGGFRFLDWQRIVCSSWLGVDAYGRWAAKSCGEHVPRQNGKTLGTTAPRMDYGACVLNELVLYTSHLQKTSTETFEDVASFFDQRMFHKYLKAIRTALGREAVEFKAGGKIKFLARTRNGGRGQHADLLVFDEDQELTDEQQASFMPCLSASSNPQILYTGTPPDESAPGMVARRIRDRALSCAEGIAYAEWSVPEVGDINDRERWYETNPSLGVLILESTIEAEALDMAPDKFARERLGWWSPTESAVEHVIDVEAWALCETDEPPEPCITCAGVKFGPDRATLAYCLRPSEGASYVEWVDTRPLSEGVGWVAAWLDARRDKVATVAIDGGSTAALITRLADAGFPKRAIVTAGPRDMAKAVSMLTNAVAEHDLAHYGQEELTASATLTARRRIGQDGVGFEDAGGADATLIEACALALWQAKTTKRNPARKLRIG</sequence>
<organism evidence="1 2">
    <name type="scientific">Thermophilibacter provencensis</name>
    <dbReference type="NCBI Taxonomy" id="1852386"/>
    <lineage>
        <taxon>Bacteria</taxon>
        <taxon>Bacillati</taxon>
        <taxon>Actinomycetota</taxon>
        <taxon>Coriobacteriia</taxon>
        <taxon>Coriobacteriales</taxon>
        <taxon>Atopobiaceae</taxon>
        <taxon>Thermophilibacter</taxon>
    </lineage>
</organism>
<dbReference type="Gene3D" id="3.40.50.300">
    <property type="entry name" value="P-loop containing nucleotide triphosphate hydrolases"/>
    <property type="match status" value="1"/>
</dbReference>
<evidence type="ECO:0000313" key="1">
    <source>
        <dbReference type="EMBL" id="MDM8270551.1"/>
    </source>
</evidence>
<proteinExistence type="predicted"/>
<dbReference type="Proteomes" id="UP001529256">
    <property type="component" value="Unassembled WGS sequence"/>
</dbReference>
<reference evidence="1 2" key="2">
    <citation type="submission" date="2023-06" db="EMBL/GenBank/DDBJ databases">
        <title>Identification and characterization of horizontal gene transfer across gut microbiota members of farm animals based on homology search.</title>
        <authorList>
            <person name="Schwarzerova J."/>
            <person name="Nykrynova M."/>
            <person name="Jureckova K."/>
            <person name="Cejkova D."/>
            <person name="Rychlik I."/>
        </authorList>
    </citation>
    <scope>NUCLEOTIDE SEQUENCE [LARGE SCALE GENOMIC DNA]</scope>
    <source>
        <strain evidence="1 2">153_Feed</strain>
    </source>
</reference>
<dbReference type="RefSeq" id="WP_289510647.1">
    <property type="nucleotide sequence ID" value="NZ_JAUDEA010000002.1"/>
</dbReference>
<dbReference type="EMBL" id="JAUDEA010000002">
    <property type="protein sequence ID" value="MDM8270551.1"/>
    <property type="molecule type" value="Genomic_DNA"/>
</dbReference>
<accession>A0ABT7V251</accession>
<comment type="caution">
    <text evidence="1">The sequence shown here is derived from an EMBL/GenBank/DDBJ whole genome shotgun (WGS) entry which is preliminary data.</text>
</comment>
<keyword evidence="2" id="KW-1185">Reference proteome</keyword>
<reference evidence="2" key="1">
    <citation type="submission" date="2023-06" db="EMBL/GenBank/DDBJ databases">
        <title>Identification and characterization of horizontal gene transfer across gut microbiota members of farm animals based on homology search.</title>
        <authorList>
            <person name="Zeman M."/>
            <person name="Kubasova T."/>
            <person name="Jahodarova E."/>
            <person name="Nykrynova M."/>
            <person name="Rychlik I."/>
        </authorList>
    </citation>
    <scope>NUCLEOTIDE SEQUENCE [LARGE SCALE GENOMIC DNA]</scope>
    <source>
        <strain evidence="2">153_Feed</strain>
    </source>
</reference>
<protein>
    <recommendedName>
        <fullName evidence="3">Terminase</fullName>
    </recommendedName>
</protein>